<accession>A0A517PY14</accession>
<evidence type="ECO:0000313" key="2">
    <source>
        <dbReference type="Proteomes" id="UP000320421"/>
    </source>
</evidence>
<protein>
    <submittedName>
        <fullName evidence="1">Uncharacterized protein</fullName>
    </submittedName>
</protein>
<evidence type="ECO:0000313" key="1">
    <source>
        <dbReference type="EMBL" id="QDT24277.1"/>
    </source>
</evidence>
<keyword evidence="2" id="KW-1185">Reference proteome</keyword>
<dbReference type="RefSeq" id="WP_145192838.1">
    <property type="nucleotide sequence ID" value="NZ_CP036266.1"/>
</dbReference>
<sequence length="549" mass="63187">MYSRYHHTTNHHKKRKDMLSFGPRVLLMLVLSGFVVTGSYSSAFAQSPNDDNSKLVNDLLRLLEKSELATRDREYKPSGLDMPPAPQLNLSRVNINEVRDTLNQFARDSSDLAIQLNRVMYQVPGVREYVADVLKVRARASILADRVRRTNDVSQIAAEYGEIDQLWRVVSLQLDQVRGLDRQSQNLIASMNAADRKLGDLLQTGPQLKRTDLLRQTSALSNALGILIQDVEFELSREPQRLELVRQGQEIEQRMIQVTNLIIDRQSYDSIKREYLAFRDAWNTYATRLRSYHNRILSRGIQRVVQQDRSIQELLWLPQDGANLQEVAHLTEALKRDVDEFYRRATLRLLISLPPANYLATSDEFYGTVENLIDTVNHNESSANLITSFQYIESSWKDFSAMFHTVESPAALQLLDKVDNSINALRIALRMETPSDSIDMAKLVVALEAQSTQLSLIAEQWLATESPSFRQSTQNSMRKFSNTAHELHRIVLMQPVSMSLVRSKSNELFENWFQVHEKISRCETHEKYQLQETAVRITQMLMDLRYATK</sequence>
<gene>
    <name evidence="1" type="ORF">HG66A1_61090</name>
</gene>
<organism evidence="1 2">
    <name type="scientific">Gimesia chilikensis</name>
    <dbReference type="NCBI Taxonomy" id="2605989"/>
    <lineage>
        <taxon>Bacteria</taxon>
        <taxon>Pseudomonadati</taxon>
        <taxon>Planctomycetota</taxon>
        <taxon>Planctomycetia</taxon>
        <taxon>Planctomycetales</taxon>
        <taxon>Planctomycetaceae</taxon>
        <taxon>Gimesia</taxon>
    </lineage>
</organism>
<reference evidence="1 2" key="1">
    <citation type="submission" date="2019-02" db="EMBL/GenBank/DDBJ databases">
        <title>Deep-cultivation of Planctomycetes and their phenomic and genomic characterization uncovers novel biology.</title>
        <authorList>
            <person name="Wiegand S."/>
            <person name="Jogler M."/>
            <person name="Boedeker C."/>
            <person name="Pinto D."/>
            <person name="Vollmers J."/>
            <person name="Rivas-Marin E."/>
            <person name="Kohn T."/>
            <person name="Peeters S.H."/>
            <person name="Heuer A."/>
            <person name="Rast P."/>
            <person name="Oberbeckmann S."/>
            <person name="Bunk B."/>
            <person name="Jeske O."/>
            <person name="Meyerdierks A."/>
            <person name="Storesund J.E."/>
            <person name="Kallscheuer N."/>
            <person name="Luecker S."/>
            <person name="Lage O.M."/>
            <person name="Pohl T."/>
            <person name="Merkel B.J."/>
            <person name="Hornburger P."/>
            <person name="Mueller R.-W."/>
            <person name="Bruemmer F."/>
            <person name="Labrenz M."/>
            <person name="Spormann A.M."/>
            <person name="Op den Camp H."/>
            <person name="Overmann J."/>
            <person name="Amann R."/>
            <person name="Jetten M.S.M."/>
            <person name="Mascher T."/>
            <person name="Medema M.H."/>
            <person name="Devos D.P."/>
            <person name="Kaster A.-K."/>
            <person name="Ovreas L."/>
            <person name="Rohde M."/>
            <person name="Galperin M.Y."/>
            <person name="Jogler C."/>
        </authorList>
    </citation>
    <scope>NUCLEOTIDE SEQUENCE [LARGE SCALE GENOMIC DNA]</scope>
    <source>
        <strain evidence="1 2">HG66A1</strain>
    </source>
</reference>
<dbReference type="AlphaFoldDB" id="A0A517PY14"/>
<name>A0A517PY14_9PLAN</name>
<dbReference type="OrthoDB" id="251077at2"/>
<dbReference type="EMBL" id="CP036266">
    <property type="protein sequence ID" value="QDT24277.1"/>
    <property type="molecule type" value="Genomic_DNA"/>
</dbReference>
<proteinExistence type="predicted"/>
<dbReference type="Proteomes" id="UP000320421">
    <property type="component" value="Chromosome"/>
</dbReference>